<name>A0A8H5GAR7_9AGAR</name>
<accession>A0A8H5GAR7</accession>
<dbReference type="EMBL" id="JAACJM010000040">
    <property type="protein sequence ID" value="KAF5361497.1"/>
    <property type="molecule type" value="Genomic_DNA"/>
</dbReference>
<evidence type="ECO:0000313" key="1">
    <source>
        <dbReference type="EMBL" id="KAF5361497.1"/>
    </source>
</evidence>
<dbReference type="OrthoDB" id="2999415at2759"/>
<dbReference type="Proteomes" id="UP000559256">
    <property type="component" value="Unassembled WGS sequence"/>
</dbReference>
<evidence type="ECO:0000313" key="2">
    <source>
        <dbReference type="Proteomes" id="UP000559256"/>
    </source>
</evidence>
<sequence length="386" mass="43969">MWMNAAQSPVQLPYELNEKILTLVLLDSIHDMCFPRFSEERPIWKLHAFGILSSVCQTFQEICCDISVRAFRIKDGERPIPIVTAKFYHLYYHYTARSGDLKTREWPFEKEPLNIAYRIDVLYMYHAFRSIFLMRKRFGQPDVPMKTYDLKIYARLSDLANGFQRICARMMNESGGGGGGMYIYLEEIAQQQSLLIDLAVPVAAGMRSLLSEMMLSQFVFLMLAHLEDPETCEVVKDYWDTTDSAALTQALDSHRKLSNSVSREVLLPCTVNYSAMTRVSEQWTGSDVPLHQLPEILSSLREVTQLSYVAEVGFFLRNARIDELTSLSITTAEKTISNFTAIVKMCELCVESQEQSVPGSGCEILKEFIAEYASLNDMKVGVVEKS</sequence>
<gene>
    <name evidence="1" type="ORF">D9758_006154</name>
</gene>
<keyword evidence="2" id="KW-1185">Reference proteome</keyword>
<comment type="caution">
    <text evidence="1">The sequence shown here is derived from an EMBL/GenBank/DDBJ whole genome shotgun (WGS) entry which is preliminary data.</text>
</comment>
<dbReference type="AlphaFoldDB" id="A0A8H5GAR7"/>
<organism evidence="1 2">
    <name type="scientific">Tetrapyrgos nigripes</name>
    <dbReference type="NCBI Taxonomy" id="182062"/>
    <lineage>
        <taxon>Eukaryota</taxon>
        <taxon>Fungi</taxon>
        <taxon>Dikarya</taxon>
        <taxon>Basidiomycota</taxon>
        <taxon>Agaricomycotina</taxon>
        <taxon>Agaricomycetes</taxon>
        <taxon>Agaricomycetidae</taxon>
        <taxon>Agaricales</taxon>
        <taxon>Marasmiineae</taxon>
        <taxon>Marasmiaceae</taxon>
        <taxon>Tetrapyrgos</taxon>
    </lineage>
</organism>
<protein>
    <submittedName>
        <fullName evidence="1">Uncharacterized protein</fullName>
    </submittedName>
</protein>
<reference evidence="1 2" key="1">
    <citation type="journal article" date="2020" name="ISME J.">
        <title>Uncovering the hidden diversity of litter-decomposition mechanisms in mushroom-forming fungi.</title>
        <authorList>
            <person name="Floudas D."/>
            <person name="Bentzer J."/>
            <person name="Ahren D."/>
            <person name="Johansson T."/>
            <person name="Persson P."/>
            <person name="Tunlid A."/>
        </authorList>
    </citation>
    <scope>NUCLEOTIDE SEQUENCE [LARGE SCALE GENOMIC DNA]</scope>
    <source>
        <strain evidence="1 2">CBS 291.85</strain>
    </source>
</reference>
<proteinExistence type="predicted"/>